<reference evidence="1 2" key="1">
    <citation type="journal article" date="2015" name="Genome Announc.">
        <title>Complete Genome Sequence of the Type Strain Corynebacterium mustelae DSM 45274, Isolated from Various Tissues of a Male Ferret with Lethal Sepsis.</title>
        <authorList>
            <person name="Ruckert C."/>
            <person name="Eimer J."/>
            <person name="Winkler A."/>
            <person name="Tauch A."/>
        </authorList>
    </citation>
    <scope>NUCLEOTIDE SEQUENCE [LARGE SCALE GENOMIC DNA]</scope>
    <source>
        <strain evidence="1 2">DSM 45274</strain>
    </source>
</reference>
<dbReference type="AlphaFoldDB" id="A0A0G3H7Q8"/>
<reference evidence="2" key="2">
    <citation type="submission" date="2015-05" db="EMBL/GenBank/DDBJ databases">
        <title>Complete genome sequence of Corynebacterium mustelae DSM 45274, isolated from various tissues of a male ferret with lethal sepsis.</title>
        <authorList>
            <person name="Ruckert C."/>
            <person name="Albersmeier A."/>
            <person name="Winkler A."/>
            <person name="Tauch A."/>
        </authorList>
    </citation>
    <scope>NUCLEOTIDE SEQUENCE [LARGE SCALE GENOMIC DNA]</scope>
    <source>
        <strain evidence="2">DSM 45274</strain>
    </source>
</reference>
<name>A0A0G3H7Q8_9CORY</name>
<dbReference type="STRING" id="571915.CMUST_14295"/>
<dbReference type="EMBL" id="CP011542">
    <property type="protein sequence ID" value="AKK07152.1"/>
    <property type="molecule type" value="Genomic_DNA"/>
</dbReference>
<proteinExistence type="predicted"/>
<dbReference type="PATRIC" id="fig|571915.4.peg.3070"/>
<protein>
    <submittedName>
        <fullName evidence="1">Uncharacterized protein</fullName>
    </submittedName>
</protein>
<evidence type="ECO:0000313" key="2">
    <source>
        <dbReference type="Proteomes" id="UP000035199"/>
    </source>
</evidence>
<accession>A0A0G3H7Q8</accession>
<dbReference type="Proteomes" id="UP000035199">
    <property type="component" value="Chromosome"/>
</dbReference>
<evidence type="ECO:0000313" key="1">
    <source>
        <dbReference type="EMBL" id="AKK07152.1"/>
    </source>
</evidence>
<dbReference type="KEGG" id="cmv:CMUST_14295"/>
<keyword evidence="2" id="KW-1185">Reference proteome</keyword>
<sequence>MEQFKLQAFMYIDSAENIDRALLDFRQVLSQTFFAELSPTIKRTKRPGQLSVEFVFFAQDADAAEKAADSIIRNLFNEVADITPRREVSRGSDMLAYA</sequence>
<dbReference type="RefSeq" id="WP_047263042.1">
    <property type="nucleotide sequence ID" value="NZ_CP011542.1"/>
</dbReference>
<organism evidence="1 2">
    <name type="scientific">Corynebacterium mustelae</name>
    <dbReference type="NCBI Taxonomy" id="571915"/>
    <lineage>
        <taxon>Bacteria</taxon>
        <taxon>Bacillati</taxon>
        <taxon>Actinomycetota</taxon>
        <taxon>Actinomycetes</taxon>
        <taxon>Mycobacteriales</taxon>
        <taxon>Corynebacteriaceae</taxon>
        <taxon>Corynebacterium</taxon>
    </lineage>
</organism>
<gene>
    <name evidence="1" type="ORF">CMUST_14295</name>
</gene>